<dbReference type="AlphaFoldDB" id="A0A2M9FWC8"/>
<dbReference type="InterPro" id="IPR038555">
    <property type="entry name" value="Zincin_1_sf"/>
</dbReference>
<dbReference type="InterPro" id="IPR010428">
    <property type="entry name" value="Zincin_1"/>
</dbReference>
<comment type="caution">
    <text evidence="1">The sequence shown here is derived from an EMBL/GenBank/DDBJ whole genome shotgun (WGS) entry which is preliminary data.</text>
</comment>
<dbReference type="Gene3D" id="3.30.2010.20">
    <property type="match status" value="1"/>
</dbReference>
<reference evidence="1 2" key="1">
    <citation type="submission" date="2017-11" db="EMBL/GenBank/DDBJ databases">
        <title>Draft genome sequence of Rhizobiales bacterium SY3-13.</title>
        <authorList>
            <person name="Sun C."/>
        </authorList>
    </citation>
    <scope>NUCLEOTIDE SEQUENCE [LARGE SCALE GENOMIC DNA]</scope>
    <source>
        <strain evidence="1 2">SY3-13</strain>
    </source>
</reference>
<dbReference type="Pfam" id="PF06262">
    <property type="entry name" value="Zincin_1"/>
    <property type="match status" value="1"/>
</dbReference>
<dbReference type="OrthoDB" id="9806895at2"/>
<dbReference type="SUPFAM" id="SSF55486">
    <property type="entry name" value="Metalloproteases ('zincins'), catalytic domain"/>
    <property type="match status" value="1"/>
</dbReference>
<evidence type="ECO:0000313" key="1">
    <source>
        <dbReference type="EMBL" id="PJK27757.1"/>
    </source>
</evidence>
<dbReference type="Proteomes" id="UP000229498">
    <property type="component" value="Unassembled WGS sequence"/>
</dbReference>
<name>A0A2M9FWC8_9PROT</name>
<proteinExistence type="predicted"/>
<dbReference type="EMBL" id="PHIG01000054">
    <property type="protein sequence ID" value="PJK27757.1"/>
    <property type="molecule type" value="Genomic_DNA"/>
</dbReference>
<gene>
    <name evidence="1" type="ORF">CVT23_19930</name>
</gene>
<keyword evidence="1" id="KW-0418">Kinase</keyword>
<dbReference type="CDD" id="cd12952">
    <property type="entry name" value="MMP_ACEL2062"/>
    <property type="match status" value="1"/>
</dbReference>
<dbReference type="RefSeq" id="WP_109795582.1">
    <property type="nucleotide sequence ID" value="NZ_PHIG01000054.1"/>
</dbReference>
<protein>
    <submittedName>
        <fullName evidence="1">Acetylglutamate kinase</fullName>
    </submittedName>
</protein>
<evidence type="ECO:0000313" key="2">
    <source>
        <dbReference type="Proteomes" id="UP000229498"/>
    </source>
</evidence>
<dbReference type="GO" id="GO:0016301">
    <property type="term" value="F:kinase activity"/>
    <property type="evidence" value="ECO:0007669"/>
    <property type="project" value="UniProtKB-KW"/>
</dbReference>
<sequence>MNRAFMRDADLETIARLGEKALSEIPPELAQHCEGLVIRAAEYADDEVLDDLGIDHPLDLLGLYHGVGLPWKSVNDPGGDQDMVWLYRQPILDYCRETGEDLEHVVQHVLIHEIGHHFGFSDDDMDHIEADA</sequence>
<organism evidence="1 2">
    <name type="scientific">Minwuia thermotolerans</name>
    <dbReference type="NCBI Taxonomy" id="2056226"/>
    <lineage>
        <taxon>Bacteria</taxon>
        <taxon>Pseudomonadati</taxon>
        <taxon>Pseudomonadota</taxon>
        <taxon>Alphaproteobacteria</taxon>
        <taxon>Minwuiales</taxon>
        <taxon>Minwuiaceae</taxon>
        <taxon>Minwuia</taxon>
    </lineage>
</organism>
<keyword evidence="1" id="KW-0808">Transferase</keyword>
<keyword evidence="2" id="KW-1185">Reference proteome</keyword>
<accession>A0A2M9FWC8</accession>